<dbReference type="InterPro" id="IPR036483">
    <property type="entry name" value="PWI_dom_sf"/>
</dbReference>
<protein>
    <submittedName>
        <fullName evidence="4">PWI domain-containing protein</fullName>
    </submittedName>
</protein>
<feature type="compositionally biased region" description="Basic residues" evidence="2">
    <location>
        <begin position="303"/>
        <end position="358"/>
    </location>
</feature>
<proteinExistence type="predicted"/>
<dbReference type="SUPFAM" id="SSF101233">
    <property type="entry name" value="PWI domain"/>
    <property type="match status" value="1"/>
</dbReference>
<sequence>MSGGFFRGTSADQDTRFSNKQAKLMKSQKFPPELEHLVDMSKVEMNVIRPWIASRVTELLGFEDEVLINFIYGLLDGKDVNGKEIQISLTGFMEKNTGKFMKELWTLLLSAQNNASGVPQQLLDAKEEEIRKKQAEQDHIANEIQKKKEKESRELEEERSKKMDGEVESNATNTDLEPISKNMLEKPSNAHSEDEKETGKRNGVRRNRVSRSPHSVDRSPLSPRDSRSRSISKSLSNSRSYSDDRHRSSSRSPNVRRRSISPRRRSVTPRRNSRVSPSPPRRKSTYFRRRSRSRSLYRSPSPLRRRVRSPFRRRSPSPFRRRRSPSPVRHRRSPSPVRRRRSPSPLHHRSPLPVRRRSPPPTRDRSPSPMHRRSPLPLRRGSPPSPVHRGSPSPMHRGSLSPVRRRSPLLVRRRSPSPVRRRYASPIRRRSPLPVRRRSPSPMRRRSSPAQRRSPSPIRRRYQRSPLTPHHNSPSPVRYRSPIAGRRRSPMTGRRRSPTPSLRRSPSAYESSSPSFQRRSPSPVGSRSIKGRRRSPVQSPRERIRPSISLRSPQRDPTDRKVIPKKGPTMSPSAEKSPVVVESPAHTRKGSVSEYTRSLSPYNSPARQTRGRLMRDGSFSPSQKPREQKPRHASPEINREEEENDRAREDRVHKSKSSQKRSLLSSTVNKQEDSPIKVRYQEDHSPDMLAGHRATDSRNPLDNVESRKKVQEKSANNLGRVHPETPDQIRSTKLIVDRKLTSNSVEGERSDERDRSRTNNVKESGGHHQSETVPMSVEKVEDSGIEESGKRMPDVREKRRHKRSERRQVASDDAYSYDSHSEGRKEAKKRRKEEKKLRKEDKRRRREERRRKRELRRAEKLKVKNQYDASASDDEHVPRKESCPSDDEVMESEQKKLEIELRKKALESLKAKKGINH</sequence>
<dbReference type="GO" id="GO:0048024">
    <property type="term" value="P:regulation of mRNA splicing, via spliceosome"/>
    <property type="evidence" value="ECO:0007669"/>
    <property type="project" value="TreeGrafter"/>
</dbReference>
<organism evidence="4 5">
    <name type="scientific">Cephalotus follicularis</name>
    <name type="common">Albany pitcher plant</name>
    <dbReference type="NCBI Taxonomy" id="3775"/>
    <lineage>
        <taxon>Eukaryota</taxon>
        <taxon>Viridiplantae</taxon>
        <taxon>Streptophyta</taxon>
        <taxon>Embryophyta</taxon>
        <taxon>Tracheophyta</taxon>
        <taxon>Spermatophyta</taxon>
        <taxon>Magnoliopsida</taxon>
        <taxon>eudicotyledons</taxon>
        <taxon>Gunneridae</taxon>
        <taxon>Pentapetalae</taxon>
        <taxon>rosids</taxon>
        <taxon>fabids</taxon>
        <taxon>Oxalidales</taxon>
        <taxon>Cephalotaceae</taxon>
        <taxon>Cephalotus</taxon>
    </lineage>
</organism>
<evidence type="ECO:0000256" key="1">
    <source>
        <dbReference type="ARBA" id="ARBA00022664"/>
    </source>
</evidence>
<dbReference type="GO" id="GO:0005681">
    <property type="term" value="C:spliceosomal complex"/>
    <property type="evidence" value="ECO:0007669"/>
    <property type="project" value="TreeGrafter"/>
</dbReference>
<dbReference type="AlphaFoldDB" id="A0A1Q3CDH2"/>
<feature type="compositionally biased region" description="Basic residues" evidence="2">
    <location>
        <begin position="485"/>
        <end position="497"/>
    </location>
</feature>
<feature type="compositionally biased region" description="Basic and acidic residues" evidence="2">
    <location>
        <begin position="670"/>
        <end position="686"/>
    </location>
</feature>
<feature type="compositionally biased region" description="Polar residues" evidence="2">
    <location>
        <begin position="593"/>
        <end position="607"/>
    </location>
</feature>
<feature type="compositionally biased region" description="Low complexity" evidence="2">
    <location>
        <begin position="448"/>
        <end position="457"/>
    </location>
</feature>
<feature type="compositionally biased region" description="Basic and acidic residues" evidence="2">
    <location>
        <begin position="778"/>
        <end position="797"/>
    </location>
</feature>
<feature type="compositionally biased region" description="Basic and acidic residues" evidence="2">
    <location>
        <begin position="735"/>
        <end position="757"/>
    </location>
</feature>
<feature type="compositionally biased region" description="Low complexity" evidence="2">
    <location>
        <begin position="498"/>
        <end position="523"/>
    </location>
</feature>
<feature type="compositionally biased region" description="Basic residues" evidence="2">
    <location>
        <begin position="202"/>
        <end position="211"/>
    </location>
</feature>
<feature type="compositionally biased region" description="Basic residues" evidence="2">
    <location>
        <begin position="403"/>
        <end position="447"/>
    </location>
</feature>
<comment type="caution">
    <text evidence="4">The sequence shown here is derived from an EMBL/GenBank/DDBJ whole genome shotgun (WGS) entry which is preliminary data.</text>
</comment>
<dbReference type="InterPro" id="IPR002483">
    <property type="entry name" value="PWI_dom"/>
</dbReference>
<feature type="compositionally biased region" description="Basic residues" evidence="2">
    <location>
        <begin position="280"/>
        <end position="295"/>
    </location>
</feature>
<feature type="compositionally biased region" description="Low complexity" evidence="2">
    <location>
        <begin position="218"/>
        <end position="240"/>
    </location>
</feature>
<gene>
    <name evidence="4" type="ORF">CFOL_v3_21774</name>
</gene>
<dbReference type="InterPro" id="IPR052225">
    <property type="entry name" value="Ser/Arg_repetitive_matrix"/>
</dbReference>
<feature type="region of interest" description="Disordered" evidence="2">
    <location>
        <begin position="133"/>
        <end position="895"/>
    </location>
</feature>
<feature type="domain" description="PWI" evidence="3">
    <location>
        <begin position="27"/>
        <end position="125"/>
    </location>
</feature>
<evidence type="ECO:0000313" key="4">
    <source>
        <dbReference type="EMBL" id="GAV78306.1"/>
    </source>
</evidence>
<dbReference type="FunCoup" id="A0A1Q3CDH2">
    <property type="interactions" value="1053"/>
</dbReference>
<dbReference type="InParanoid" id="A0A1Q3CDH2"/>
<dbReference type="GO" id="GO:0003723">
    <property type="term" value="F:RNA binding"/>
    <property type="evidence" value="ECO:0007669"/>
    <property type="project" value="TreeGrafter"/>
</dbReference>
<feature type="compositionally biased region" description="Basic and acidic residues" evidence="2">
    <location>
        <begin position="191"/>
        <end position="200"/>
    </location>
</feature>
<dbReference type="GO" id="GO:0006397">
    <property type="term" value="P:mRNA processing"/>
    <property type="evidence" value="ECO:0007669"/>
    <property type="project" value="UniProtKB-KW"/>
</dbReference>
<feature type="compositionally biased region" description="Basic and acidic residues" evidence="2">
    <location>
        <begin position="624"/>
        <end position="638"/>
    </location>
</feature>
<dbReference type="Gene3D" id="1.20.1390.10">
    <property type="entry name" value="PWI domain"/>
    <property type="match status" value="1"/>
</dbReference>
<accession>A0A1Q3CDH2</accession>
<dbReference type="Pfam" id="PF01480">
    <property type="entry name" value="PWI"/>
    <property type="match status" value="1"/>
</dbReference>
<feature type="compositionally biased region" description="Basic residues" evidence="2">
    <location>
        <begin position="254"/>
        <end position="273"/>
    </location>
</feature>
<evidence type="ECO:0000256" key="2">
    <source>
        <dbReference type="SAM" id="MobiDB-lite"/>
    </source>
</evidence>
<dbReference type="PROSITE" id="PS51025">
    <property type="entry name" value="PWI"/>
    <property type="match status" value="1"/>
</dbReference>
<dbReference type="SMART" id="SM00311">
    <property type="entry name" value="PWI"/>
    <property type="match status" value="1"/>
</dbReference>
<name>A0A1Q3CDH2_CEPFO</name>
<feature type="compositionally biased region" description="Basic and acidic residues" evidence="2">
    <location>
        <begin position="553"/>
        <end position="562"/>
    </location>
</feature>
<dbReference type="PANTHER" id="PTHR23148">
    <property type="entry name" value="SERINE/ARGININE REGULATED NUCLEAR MATRIX PROTEIN"/>
    <property type="match status" value="1"/>
</dbReference>
<evidence type="ECO:0000313" key="5">
    <source>
        <dbReference type="Proteomes" id="UP000187406"/>
    </source>
</evidence>
<dbReference type="EMBL" id="BDDD01001772">
    <property type="protein sequence ID" value="GAV78306.1"/>
    <property type="molecule type" value="Genomic_DNA"/>
</dbReference>
<keyword evidence="1" id="KW-0507">mRNA processing</keyword>
<dbReference type="OrthoDB" id="163257at2759"/>
<reference evidence="5" key="1">
    <citation type="submission" date="2016-04" db="EMBL/GenBank/DDBJ databases">
        <title>Cephalotus genome sequencing.</title>
        <authorList>
            <person name="Fukushima K."/>
            <person name="Hasebe M."/>
            <person name="Fang X."/>
        </authorList>
    </citation>
    <scope>NUCLEOTIDE SEQUENCE [LARGE SCALE GENOMIC DNA]</scope>
    <source>
        <strain evidence="5">cv. St1</strain>
    </source>
</reference>
<dbReference type="STRING" id="3775.A0A1Q3CDH2"/>
<feature type="compositionally biased region" description="Basic and acidic residues" evidence="2">
    <location>
        <begin position="873"/>
        <end position="883"/>
    </location>
</feature>
<feature type="compositionally biased region" description="Basic and acidic residues" evidence="2">
    <location>
        <begin position="133"/>
        <end position="165"/>
    </location>
</feature>
<keyword evidence="5" id="KW-1185">Reference proteome</keyword>
<evidence type="ECO:0000259" key="3">
    <source>
        <dbReference type="PROSITE" id="PS51025"/>
    </source>
</evidence>
<feature type="compositionally biased region" description="Basic residues" evidence="2">
    <location>
        <begin position="841"/>
        <end position="855"/>
    </location>
</feature>
<dbReference type="PANTHER" id="PTHR23148:SF0">
    <property type="entry name" value="SERINE_ARGININE REPETITIVE MATRIX PROTEIN 1"/>
    <property type="match status" value="1"/>
</dbReference>
<dbReference type="Proteomes" id="UP000187406">
    <property type="component" value="Unassembled WGS sequence"/>
</dbReference>